<comment type="caution">
    <text evidence="2">The sequence shown here is derived from an EMBL/GenBank/DDBJ whole genome shotgun (WGS) entry which is preliminary data.</text>
</comment>
<gene>
    <name evidence="2" type="ORF">MNOR_LOCUS34331</name>
</gene>
<evidence type="ECO:0000313" key="3">
    <source>
        <dbReference type="Proteomes" id="UP001497623"/>
    </source>
</evidence>
<feature type="non-terminal residue" evidence="2">
    <location>
        <position position="1"/>
    </location>
</feature>
<dbReference type="InterPro" id="IPR001304">
    <property type="entry name" value="C-type_lectin-like"/>
</dbReference>
<sequence>CPGADGFFLSARGNQCLKVYVDESRTWDAAKTLCETQGLELAKPQDAVGLRKYLQERYGDKQYWVGGKATGSAYEWIRDGQQLSSSDPLWADDEPDATASGNCLYLRSYASFVTSQPDQPYWDQPCYIQFYPVCEVVLH</sequence>
<dbReference type="Gene3D" id="3.10.100.10">
    <property type="entry name" value="Mannose-Binding Protein A, subunit A"/>
    <property type="match status" value="1"/>
</dbReference>
<organism evidence="2 3">
    <name type="scientific">Meganyctiphanes norvegica</name>
    <name type="common">Northern krill</name>
    <name type="synonym">Thysanopoda norvegica</name>
    <dbReference type="NCBI Taxonomy" id="48144"/>
    <lineage>
        <taxon>Eukaryota</taxon>
        <taxon>Metazoa</taxon>
        <taxon>Ecdysozoa</taxon>
        <taxon>Arthropoda</taxon>
        <taxon>Crustacea</taxon>
        <taxon>Multicrustacea</taxon>
        <taxon>Malacostraca</taxon>
        <taxon>Eumalacostraca</taxon>
        <taxon>Eucarida</taxon>
        <taxon>Euphausiacea</taxon>
        <taxon>Euphausiidae</taxon>
        <taxon>Meganyctiphanes</taxon>
    </lineage>
</organism>
<dbReference type="Proteomes" id="UP001497623">
    <property type="component" value="Unassembled WGS sequence"/>
</dbReference>
<reference evidence="2 3" key="1">
    <citation type="submission" date="2024-05" db="EMBL/GenBank/DDBJ databases">
        <authorList>
            <person name="Wallberg A."/>
        </authorList>
    </citation>
    <scope>NUCLEOTIDE SEQUENCE [LARGE SCALE GENOMIC DNA]</scope>
</reference>
<dbReference type="SUPFAM" id="SSF56436">
    <property type="entry name" value="C-type lectin-like"/>
    <property type="match status" value="1"/>
</dbReference>
<accession>A0AAV2SBQ4</accession>
<dbReference type="InterPro" id="IPR016186">
    <property type="entry name" value="C-type_lectin-like/link_sf"/>
</dbReference>
<name>A0AAV2SBQ4_MEGNR</name>
<keyword evidence="3" id="KW-1185">Reference proteome</keyword>
<dbReference type="EMBL" id="CAXKWB010052429">
    <property type="protein sequence ID" value="CAL4172865.1"/>
    <property type="molecule type" value="Genomic_DNA"/>
</dbReference>
<dbReference type="InterPro" id="IPR016187">
    <property type="entry name" value="CTDL_fold"/>
</dbReference>
<dbReference type="Pfam" id="PF00059">
    <property type="entry name" value="Lectin_C"/>
    <property type="match status" value="1"/>
</dbReference>
<dbReference type="CDD" id="cd00037">
    <property type="entry name" value="CLECT"/>
    <property type="match status" value="1"/>
</dbReference>
<evidence type="ECO:0000313" key="2">
    <source>
        <dbReference type="EMBL" id="CAL4172865.1"/>
    </source>
</evidence>
<protein>
    <recommendedName>
        <fullName evidence="1">C-type lectin domain-containing protein</fullName>
    </recommendedName>
</protein>
<dbReference type="PROSITE" id="PS50041">
    <property type="entry name" value="C_TYPE_LECTIN_2"/>
    <property type="match status" value="1"/>
</dbReference>
<evidence type="ECO:0000259" key="1">
    <source>
        <dbReference type="PROSITE" id="PS50041"/>
    </source>
</evidence>
<dbReference type="AlphaFoldDB" id="A0AAV2SBQ4"/>
<dbReference type="SMART" id="SM00034">
    <property type="entry name" value="CLECT"/>
    <property type="match status" value="1"/>
</dbReference>
<feature type="domain" description="C-type lectin" evidence="1">
    <location>
        <begin position="12"/>
        <end position="135"/>
    </location>
</feature>
<proteinExistence type="predicted"/>